<evidence type="ECO:0000313" key="4">
    <source>
        <dbReference type="Proteomes" id="UP000001745"/>
    </source>
</evidence>
<organism evidence="3 4">
    <name type="scientific">Talaromyces stipitatus (strain ATCC 10500 / CBS 375.48 / QM 6759 / NRRL 1006)</name>
    <name type="common">Penicillium stipitatum</name>
    <dbReference type="NCBI Taxonomy" id="441959"/>
    <lineage>
        <taxon>Eukaryota</taxon>
        <taxon>Fungi</taxon>
        <taxon>Dikarya</taxon>
        <taxon>Ascomycota</taxon>
        <taxon>Pezizomycotina</taxon>
        <taxon>Eurotiomycetes</taxon>
        <taxon>Eurotiomycetidae</taxon>
        <taxon>Eurotiales</taxon>
        <taxon>Trichocomaceae</taxon>
        <taxon>Talaromyces</taxon>
        <taxon>Talaromyces sect. Talaromyces</taxon>
    </lineage>
</organism>
<dbReference type="EMBL" id="EQ962657">
    <property type="protein sequence ID" value="EED15190.1"/>
    <property type="molecule type" value="Genomic_DNA"/>
</dbReference>
<proteinExistence type="predicted"/>
<feature type="region of interest" description="Disordered" evidence="1">
    <location>
        <begin position="22"/>
        <end position="53"/>
    </location>
</feature>
<protein>
    <recommendedName>
        <fullName evidence="2">DUF7730 domain-containing protein</fullName>
    </recommendedName>
</protein>
<sequence length="295" mass="34368">MARLKKGVHSWEDVLAQRYQNDKPSSLPRYRRRKGNIRGPAPRGLDISQKPDQQPQSLLLTKLPPELRLLVWEIVLGGLRLHIIQRSKKRLGCVVCPQKDTCDICRGVLQQPVKNAETCSKNVNLISLLVACKQIYRESIHLLYSSNTFEFSNTWSLAYLRPTIPANQWTAIRKVDLKWAFPGHWLPSKDSVKSVYVWAGRQQWIETCKAILLLKDLEEFTLHLTGNWFGEPIEKVPVFLDPLRELHLRGWPQRKWRIYLPPQPYYKMEITRLNELMVKEGIFCEIYEAGQCIKG</sequence>
<evidence type="ECO:0000256" key="1">
    <source>
        <dbReference type="SAM" id="MobiDB-lite"/>
    </source>
</evidence>
<dbReference type="PhylomeDB" id="B8MJJ0"/>
<dbReference type="eggNOG" id="ENOG502SSV2">
    <property type="taxonomic scope" value="Eukaryota"/>
</dbReference>
<dbReference type="InterPro" id="IPR056632">
    <property type="entry name" value="DUF7730"/>
</dbReference>
<dbReference type="VEuPathDB" id="FungiDB:TSTA_046440"/>
<dbReference type="PANTHER" id="PTHR38790:SF9">
    <property type="entry name" value="F-BOX DOMAIN-CONTAINING PROTEIN"/>
    <property type="match status" value="1"/>
</dbReference>
<dbReference type="Proteomes" id="UP000001745">
    <property type="component" value="Unassembled WGS sequence"/>
</dbReference>
<dbReference type="RefSeq" id="XP_002485143.1">
    <property type="nucleotide sequence ID" value="XM_002485098.1"/>
</dbReference>
<dbReference type="InParanoid" id="B8MJJ0"/>
<dbReference type="Pfam" id="PF24864">
    <property type="entry name" value="DUF7730"/>
    <property type="match status" value="1"/>
</dbReference>
<evidence type="ECO:0000313" key="3">
    <source>
        <dbReference type="EMBL" id="EED15190.1"/>
    </source>
</evidence>
<evidence type="ECO:0000259" key="2">
    <source>
        <dbReference type="Pfam" id="PF24864"/>
    </source>
</evidence>
<dbReference type="GeneID" id="8099555"/>
<dbReference type="AlphaFoldDB" id="B8MJJ0"/>
<reference evidence="4" key="1">
    <citation type="journal article" date="2015" name="Genome Announc.">
        <title>Genome sequence of the AIDS-associated pathogen Penicillium marneffei (ATCC18224) and its near taxonomic relative Talaromyces stipitatus (ATCC10500).</title>
        <authorList>
            <person name="Nierman W.C."/>
            <person name="Fedorova-Abrams N.D."/>
            <person name="Andrianopoulos A."/>
        </authorList>
    </citation>
    <scope>NUCLEOTIDE SEQUENCE [LARGE SCALE GENOMIC DNA]</scope>
    <source>
        <strain evidence="4">ATCC 10500 / CBS 375.48 / QM 6759 / NRRL 1006</strain>
    </source>
</reference>
<accession>B8MJJ0</accession>
<dbReference type="STRING" id="441959.B8MJJ0"/>
<gene>
    <name evidence="3" type="ORF">TSTA_046440</name>
</gene>
<dbReference type="OMA" id="QWVETCR"/>
<keyword evidence="4" id="KW-1185">Reference proteome</keyword>
<dbReference type="PANTHER" id="PTHR38790">
    <property type="entry name" value="2EXR DOMAIN-CONTAINING PROTEIN-RELATED"/>
    <property type="match status" value="1"/>
</dbReference>
<name>B8MJJ0_TALSN</name>
<feature type="domain" description="DUF7730" evidence="2">
    <location>
        <begin position="53"/>
        <end position="261"/>
    </location>
</feature>
<dbReference type="OrthoDB" id="4757095at2759"/>
<dbReference type="HOGENOM" id="CLU_053374_0_0_1"/>